<dbReference type="Pfam" id="PF00528">
    <property type="entry name" value="BPD_transp_1"/>
    <property type="match status" value="1"/>
</dbReference>
<reference evidence="10" key="1">
    <citation type="submission" date="2018-05" db="EMBL/GenBank/DDBJ databases">
        <authorList>
            <person name="Lanie J.A."/>
            <person name="Ng W.-L."/>
            <person name="Kazmierczak K.M."/>
            <person name="Andrzejewski T.M."/>
            <person name="Davidsen T.M."/>
            <person name="Wayne K.J."/>
            <person name="Tettelin H."/>
            <person name="Glass J.I."/>
            <person name="Rusch D."/>
            <person name="Podicherti R."/>
            <person name="Tsui H.-C.T."/>
            <person name="Winkler M.E."/>
        </authorList>
    </citation>
    <scope>NUCLEOTIDE SEQUENCE</scope>
</reference>
<gene>
    <name evidence="10" type="ORF">METZ01_LOCUS88708</name>
</gene>
<dbReference type="InterPro" id="IPR000515">
    <property type="entry name" value="MetI-like"/>
</dbReference>
<dbReference type="CDD" id="cd06261">
    <property type="entry name" value="TM_PBP2"/>
    <property type="match status" value="1"/>
</dbReference>
<evidence type="ECO:0000256" key="6">
    <source>
        <dbReference type="ARBA" id="ARBA00022989"/>
    </source>
</evidence>
<keyword evidence="4" id="KW-1003">Cell membrane</keyword>
<dbReference type="GO" id="GO:0055085">
    <property type="term" value="P:transmembrane transport"/>
    <property type="evidence" value="ECO:0007669"/>
    <property type="project" value="InterPro"/>
</dbReference>
<organism evidence="10">
    <name type="scientific">marine metagenome</name>
    <dbReference type="NCBI Taxonomy" id="408172"/>
    <lineage>
        <taxon>unclassified sequences</taxon>
        <taxon>metagenomes</taxon>
        <taxon>ecological metagenomes</taxon>
    </lineage>
</organism>
<feature type="transmembrane region" description="Helical" evidence="8">
    <location>
        <begin position="6"/>
        <end position="31"/>
    </location>
</feature>
<keyword evidence="7 8" id="KW-0472">Membrane</keyword>
<evidence type="ECO:0000256" key="7">
    <source>
        <dbReference type="ARBA" id="ARBA00023136"/>
    </source>
</evidence>
<dbReference type="SUPFAM" id="SSF161098">
    <property type="entry name" value="MetI-like"/>
    <property type="match status" value="1"/>
</dbReference>
<feature type="transmembrane region" description="Helical" evidence="8">
    <location>
        <begin position="195"/>
        <end position="220"/>
    </location>
</feature>
<accession>A0A381V6N1</accession>
<evidence type="ECO:0000259" key="9">
    <source>
        <dbReference type="PROSITE" id="PS50928"/>
    </source>
</evidence>
<dbReference type="Gene3D" id="1.10.3720.10">
    <property type="entry name" value="MetI-like"/>
    <property type="match status" value="1"/>
</dbReference>
<sequence>MFSKYLFIILCLIPGLGIILALIGFVTYIVIMQSIGLNNLFGEDEFTIKFWDKIFARKSYNRSVRYSLYIGTFSTIFSILIAYPIALWLRKPFRGSLFISSILKAPLLVHGLVAAFLFLNVIEYHGLVNQLLQYFNFTDQPIRMRNDRNAFGVLFLQTWKNMPFALLLLAGALQSISDDTLDAARDLGASLYRRFIDIIIPLTISAMTAAAIIIFIGAFADFTFQKIAGPRNTFSLSQLMVDYRGRGKWNEAATVGVTLIVLSFFGAVLVAFIINKLFKYPGWFSPVKMKNIQSIITGQK</sequence>
<feature type="transmembrane region" description="Helical" evidence="8">
    <location>
        <begin position="252"/>
        <end position="274"/>
    </location>
</feature>
<proteinExistence type="inferred from homology"/>
<name>A0A381V6N1_9ZZZZ</name>
<dbReference type="PANTHER" id="PTHR42929">
    <property type="entry name" value="INNER MEMBRANE ABC TRANSPORTER PERMEASE PROTEIN YDCU-RELATED-RELATED"/>
    <property type="match status" value="1"/>
</dbReference>
<evidence type="ECO:0000256" key="3">
    <source>
        <dbReference type="ARBA" id="ARBA00022448"/>
    </source>
</evidence>
<comment type="subcellular location">
    <subcellularLocation>
        <location evidence="1">Cell membrane</location>
        <topology evidence="1">Multi-pass membrane protein</topology>
    </subcellularLocation>
</comment>
<feature type="transmembrane region" description="Helical" evidence="8">
    <location>
        <begin position="66"/>
        <end position="86"/>
    </location>
</feature>
<keyword evidence="6 8" id="KW-1133">Transmembrane helix</keyword>
<keyword evidence="3" id="KW-0813">Transport</keyword>
<keyword evidence="5 8" id="KW-0812">Transmembrane</keyword>
<protein>
    <recommendedName>
        <fullName evidence="9">ABC transmembrane type-1 domain-containing protein</fullName>
    </recommendedName>
</protein>
<dbReference type="AlphaFoldDB" id="A0A381V6N1"/>
<evidence type="ECO:0000256" key="4">
    <source>
        <dbReference type="ARBA" id="ARBA00022475"/>
    </source>
</evidence>
<feature type="transmembrane region" description="Helical" evidence="8">
    <location>
        <begin position="98"/>
        <end position="122"/>
    </location>
</feature>
<evidence type="ECO:0000313" key="10">
    <source>
        <dbReference type="EMBL" id="SVA35854.1"/>
    </source>
</evidence>
<dbReference type="PANTHER" id="PTHR42929:SF1">
    <property type="entry name" value="INNER MEMBRANE ABC TRANSPORTER PERMEASE PROTEIN YDCU-RELATED"/>
    <property type="match status" value="1"/>
</dbReference>
<dbReference type="InterPro" id="IPR035906">
    <property type="entry name" value="MetI-like_sf"/>
</dbReference>
<evidence type="ECO:0000256" key="2">
    <source>
        <dbReference type="ARBA" id="ARBA00007069"/>
    </source>
</evidence>
<evidence type="ECO:0000256" key="1">
    <source>
        <dbReference type="ARBA" id="ARBA00004651"/>
    </source>
</evidence>
<comment type="similarity">
    <text evidence="2">Belongs to the binding-protein-dependent transport system permease family. CysTW subfamily.</text>
</comment>
<evidence type="ECO:0000256" key="5">
    <source>
        <dbReference type="ARBA" id="ARBA00022692"/>
    </source>
</evidence>
<dbReference type="PROSITE" id="PS50928">
    <property type="entry name" value="ABC_TM1"/>
    <property type="match status" value="1"/>
</dbReference>
<evidence type="ECO:0000256" key="8">
    <source>
        <dbReference type="SAM" id="Phobius"/>
    </source>
</evidence>
<dbReference type="GO" id="GO:0005886">
    <property type="term" value="C:plasma membrane"/>
    <property type="evidence" value="ECO:0007669"/>
    <property type="project" value="UniProtKB-SubCell"/>
</dbReference>
<dbReference type="EMBL" id="UINC01007960">
    <property type="protein sequence ID" value="SVA35854.1"/>
    <property type="molecule type" value="Genomic_DNA"/>
</dbReference>
<feature type="domain" description="ABC transmembrane type-1" evidence="9">
    <location>
        <begin position="64"/>
        <end position="270"/>
    </location>
</feature>